<evidence type="ECO:0000256" key="12">
    <source>
        <dbReference type="SAM" id="SignalP"/>
    </source>
</evidence>
<evidence type="ECO:0000256" key="8">
    <source>
        <dbReference type="ARBA" id="ARBA00037509"/>
    </source>
</evidence>
<dbReference type="Pfam" id="PF02083">
    <property type="entry name" value="Urotensin_II"/>
    <property type="match status" value="1"/>
</dbReference>
<reference evidence="13" key="2">
    <citation type="submission" date="2025-08" db="UniProtKB">
        <authorList>
            <consortium name="Ensembl"/>
        </authorList>
    </citation>
    <scope>IDENTIFICATION</scope>
</reference>
<dbReference type="PANTHER" id="PTHR14447">
    <property type="entry name" value="UROTENSIN 2"/>
    <property type="match status" value="1"/>
</dbReference>
<feature type="chain" id="PRO_5023817043" description="Urotensin-2" evidence="12">
    <location>
        <begin position="21"/>
        <end position="123"/>
    </location>
</feature>
<sequence length="123" mass="14196">MYKLIFSWVFFVGFLSPLLSLPVIDSSEMVYRLSDDEDTRLMLEDLGRASILKTLPEILDAEREKDSRKFDLSSAVLDPKENGKKAFYEKDPKISLLGHLLAGTRKQFKKRGPPSECFWKYCV</sequence>
<evidence type="ECO:0000256" key="5">
    <source>
        <dbReference type="ARBA" id="ARBA00022702"/>
    </source>
</evidence>
<evidence type="ECO:0000256" key="10">
    <source>
        <dbReference type="ARBA" id="ARBA00043243"/>
    </source>
</evidence>
<evidence type="ECO:0000256" key="6">
    <source>
        <dbReference type="ARBA" id="ARBA00022729"/>
    </source>
</evidence>
<dbReference type="FunCoup" id="A0A5F8GYI3">
    <property type="interactions" value="119"/>
</dbReference>
<dbReference type="OMA" id="ETFYGNH"/>
<protein>
    <recommendedName>
        <fullName evidence="9">Urotensin-2</fullName>
    </recommendedName>
    <alternativeName>
        <fullName evidence="10">Urotensin II</fullName>
    </alternativeName>
</protein>
<dbReference type="Proteomes" id="UP000002280">
    <property type="component" value="Chromosome 4"/>
</dbReference>
<keyword evidence="6 12" id="KW-0732">Signal</keyword>
<evidence type="ECO:0000313" key="14">
    <source>
        <dbReference type="Proteomes" id="UP000002280"/>
    </source>
</evidence>
<keyword evidence="5 11" id="KW-0372">Hormone</keyword>
<comment type="similarity">
    <text evidence="2 11">Belongs to the urotensin-2 family.</text>
</comment>
<dbReference type="STRING" id="13616.ENSMODP00000052582"/>
<dbReference type="GO" id="GO:0097746">
    <property type="term" value="P:blood vessel diameter maintenance"/>
    <property type="evidence" value="ECO:0007669"/>
    <property type="project" value="InterPro"/>
</dbReference>
<evidence type="ECO:0000256" key="9">
    <source>
        <dbReference type="ARBA" id="ARBA00040274"/>
    </source>
</evidence>
<proteinExistence type="inferred from homology"/>
<dbReference type="GeneTree" id="ENSGT00510000049583"/>
<evidence type="ECO:0000256" key="2">
    <source>
        <dbReference type="ARBA" id="ARBA00006719"/>
    </source>
</evidence>
<dbReference type="AlphaFoldDB" id="A0A5F8GYI3"/>
<dbReference type="GeneID" id="103106245"/>
<feature type="signal peptide" evidence="12">
    <location>
        <begin position="1"/>
        <end position="20"/>
    </location>
</feature>
<dbReference type="InParanoid" id="A0A5F8GYI3"/>
<evidence type="ECO:0000256" key="7">
    <source>
        <dbReference type="ARBA" id="ARBA00023157"/>
    </source>
</evidence>
<comment type="function">
    <text evidence="8">Highly potent vasoconstrictor.</text>
</comment>
<name>A0A5F8GYI3_MONDO</name>
<evidence type="ECO:0000256" key="11">
    <source>
        <dbReference type="RuleBase" id="RU000636"/>
    </source>
</evidence>
<dbReference type="PROSITE" id="PS00984">
    <property type="entry name" value="UROTENSIN_II"/>
    <property type="match status" value="1"/>
</dbReference>
<dbReference type="OrthoDB" id="8894951at2759"/>
<keyword evidence="14" id="KW-1185">Reference proteome</keyword>
<comment type="subcellular location">
    <subcellularLocation>
        <location evidence="1 11">Secreted</location>
    </subcellularLocation>
</comment>
<evidence type="ECO:0000256" key="1">
    <source>
        <dbReference type="ARBA" id="ARBA00004613"/>
    </source>
</evidence>
<evidence type="ECO:0000256" key="3">
    <source>
        <dbReference type="ARBA" id="ARBA00022525"/>
    </source>
</evidence>
<dbReference type="GO" id="GO:0008217">
    <property type="term" value="P:regulation of blood pressure"/>
    <property type="evidence" value="ECO:0000318"/>
    <property type="project" value="GO_Central"/>
</dbReference>
<evidence type="ECO:0000313" key="13">
    <source>
        <dbReference type="Ensembl" id="ENSMODP00000052582.1"/>
    </source>
</evidence>
<dbReference type="InterPro" id="IPR001483">
    <property type="entry name" value="Urotensin_II"/>
</dbReference>
<organism evidence="13 14">
    <name type="scientific">Monodelphis domestica</name>
    <name type="common">Gray short-tailed opossum</name>
    <dbReference type="NCBI Taxonomy" id="13616"/>
    <lineage>
        <taxon>Eukaryota</taxon>
        <taxon>Metazoa</taxon>
        <taxon>Chordata</taxon>
        <taxon>Craniata</taxon>
        <taxon>Vertebrata</taxon>
        <taxon>Euteleostomi</taxon>
        <taxon>Mammalia</taxon>
        <taxon>Metatheria</taxon>
        <taxon>Didelphimorphia</taxon>
        <taxon>Didelphidae</taxon>
        <taxon>Monodelphis</taxon>
    </lineage>
</organism>
<reference evidence="13 14" key="1">
    <citation type="journal article" date="2007" name="Nature">
        <title>Genome of the marsupial Monodelphis domestica reveals innovation in non-coding sequences.</title>
        <authorList>
            <person name="Mikkelsen T.S."/>
            <person name="Wakefield M.J."/>
            <person name="Aken B."/>
            <person name="Amemiya C.T."/>
            <person name="Chang J.L."/>
            <person name="Duke S."/>
            <person name="Garber M."/>
            <person name="Gentles A.J."/>
            <person name="Goodstadt L."/>
            <person name="Heger A."/>
            <person name="Jurka J."/>
            <person name="Kamal M."/>
            <person name="Mauceli E."/>
            <person name="Searle S.M."/>
            <person name="Sharpe T."/>
            <person name="Baker M.L."/>
            <person name="Batzer M.A."/>
            <person name="Benos P.V."/>
            <person name="Belov K."/>
            <person name="Clamp M."/>
            <person name="Cook A."/>
            <person name="Cuff J."/>
            <person name="Das R."/>
            <person name="Davidow L."/>
            <person name="Deakin J.E."/>
            <person name="Fazzari M.J."/>
            <person name="Glass J.L."/>
            <person name="Grabherr M."/>
            <person name="Greally J.M."/>
            <person name="Gu W."/>
            <person name="Hore T.A."/>
            <person name="Huttley G.A."/>
            <person name="Kleber M."/>
            <person name="Jirtle R.L."/>
            <person name="Koina E."/>
            <person name="Lee J.T."/>
            <person name="Mahony S."/>
            <person name="Marra M.A."/>
            <person name="Miller R.D."/>
            <person name="Nicholls R.D."/>
            <person name="Oda M."/>
            <person name="Papenfuss A.T."/>
            <person name="Parra Z.E."/>
            <person name="Pollock D.D."/>
            <person name="Ray D.A."/>
            <person name="Schein J.E."/>
            <person name="Speed T.P."/>
            <person name="Thompson K."/>
            <person name="VandeBerg J.L."/>
            <person name="Wade C.M."/>
            <person name="Walker J.A."/>
            <person name="Waters P.D."/>
            <person name="Webber C."/>
            <person name="Weidman J.R."/>
            <person name="Xie X."/>
            <person name="Zody M.C."/>
            <person name="Baldwin J."/>
            <person name="Abdouelleil A."/>
            <person name="Abdulkadir J."/>
            <person name="Abebe A."/>
            <person name="Abera B."/>
            <person name="Abreu J."/>
            <person name="Acer S.C."/>
            <person name="Aftuck L."/>
            <person name="Alexander A."/>
            <person name="An P."/>
            <person name="Anderson E."/>
            <person name="Anderson S."/>
            <person name="Arachi H."/>
            <person name="Azer M."/>
            <person name="Bachantsang P."/>
            <person name="Barry A."/>
            <person name="Bayul T."/>
            <person name="Berlin A."/>
            <person name="Bessette D."/>
            <person name="Bloom T."/>
            <person name="Bloom T."/>
            <person name="Boguslavskiy L."/>
            <person name="Bonnet C."/>
            <person name="Boukhgalter B."/>
            <person name="Bourzgui I."/>
            <person name="Brown A."/>
            <person name="Cahill P."/>
            <person name="Channer S."/>
            <person name="Cheshatsang Y."/>
            <person name="Chuda L."/>
            <person name="Citroen M."/>
            <person name="Collymore A."/>
            <person name="Cooke P."/>
            <person name="Costello M."/>
            <person name="D'Aco K."/>
            <person name="Daza R."/>
            <person name="De Haan G."/>
            <person name="DeGray S."/>
            <person name="DeMaso C."/>
            <person name="Dhargay N."/>
            <person name="Dooley K."/>
            <person name="Dooley E."/>
            <person name="Doricent M."/>
            <person name="Dorje P."/>
            <person name="Dorjee K."/>
            <person name="Dupes A."/>
            <person name="Elong R."/>
            <person name="Falk J."/>
            <person name="Farina A."/>
            <person name="Faro S."/>
            <person name="Ferguson D."/>
            <person name="Fisher S."/>
            <person name="Foley C.D."/>
            <person name="Franke A."/>
            <person name="Friedrich D."/>
            <person name="Gadbois L."/>
            <person name="Gearin G."/>
            <person name="Gearin C.R."/>
            <person name="Giannoukos G."/>
            <person name="Goode T."/>
            <person name="Graham J."/>
            <person name="Grandbois E."/>
            <person name="Grewal S."/>
            <person name="Gyaltsen K."/>
            <person name="Hafez N."/>
            <person name="Hagos B."/>
            <person name="Hall J."/>
            <person name="Henson C."/>
            <person name="Hollinger A."/>
            <person name="Honan T."/>
            <person name="Huard M.D."/>
            <person name="Hughes L."/>
            <person name="Hurhula B."/>
            <person name="Husby M.E."/>
            <person name="Kamat A."/>
            <person name="Kanga B."/>
            <person name="Kashin S."/>
            <person name="Khazanovich D."/>
            <person name="Kisner P."/>
            <person name="Lance K."/>
            <person name="Lara M."/>
            <person name="Lee W."/>
            <person name="Lennon N."/>
            <person name="Letendre F."/>
            <person name="LeVine R."/>
            <person name="Lipovsky A."/>
            <person name="Liu X."/>
            <person name="Liu J."/>
            <person name="Liu S."/>
            <person name="Lokyitsang T."/>
            <person name="Lokyitsang Y."/>
            <person name="Lubonja R."/>
            <person name="Lui A."/>
            <person name="MacDonald P."/>
            <person name="Magnisalis V."/>
            <person name="Maru K."/>
            <person name="Matthews C."/>
            <person name="McCusker W."/>
            <person name="McDonough S."/>
            <person name="Mehta T."/>
            <person name="Meldrim J."/>
            <person name="Meneus L."/>
            <person name="Mihai O."/>
            <person name="Mihalev A."/>
            <person name="Mihova T."/>
            <person name="Mittelman R."/>
            <person name="Mlenga V."/>
            <person name="Montmayeur A."/>
            <person name="Mulrain L."/>
            <person name="Navidi A."/>
            <person name="Naylor J."/>
            <person name="Negash T."/>
            <person name="Nguyen T."/>
            <person name="Nguyen N."/>
            <person name="Nicol R."/>
            <person name="Norbu C."/>
            <person name="Norbu N."/>
            <person name="Novod N."/>
            <person name="O'Neill B."/>
            <person name="Osman S."/>
            <person name="Markiewicz E."/>
            <person name="Oyono O.L."/>
            <person name="Patti C."/>
            <person name="Phunkhang P."/>
            <person name="Pierre F."/>
            <person name="Priest M."/>
            <person name="Raghuraman S."/>
            <person name="Rege F."/>
            <person name="Reyes R."/>
            <person name="Rise C."/>
            <person name="Rogov P."/>
            <person name="Ross K."/>
            <person name="Ryan E."/>
            <person name="Settipalli S."/>
            <person name="Shea T."/>
            <person name="Sherpa N."/>
            <person name="Shi L."/>
            <person name="Shih D."/>
            <person name="Sparrow T."/>
            <person name="Spaulding J."/>
            <person name="Stalker J."/>
            <person name="Stange-Thomann N."/>
            <person name="Stavropoulos S."/>
            <person name="Stone C."/>
            <person name="Strader C."/>
            <person name="Tesfaye S."/>
            <person name="Thomson T."/>
            <person name="Thoulutsang Y."/>
            <person name="Thoulutsang D."/>
            <person name="Topham K."/>
            <person name="Topping I."/>
            <person name="Tsamla T."/>
            <person name="Vassiliev H."/>
            <person name="Vo A."/>
            <person name="Wangchuk T."/>
            <person name="Wangdi T."/>
            <person name="Weiand M."/>
            <person name="Wilkinson J."/>
            <person name="Wilson A."/>
            <person name="Yadav S."/>
            <person name="Young G."/>
            <person name="Yu Q."/>
            <person name="Zembek L."/>
            <person name="Zhong D."/>
            <person name="Zimmer A."/>
            <person name="Zwirko Z."/>
            <person name="Jaffe D.B."/>
            <person name="Alvarez P."/>
            <person name="Brockman W."/>
            <person name="Butler J."/>
            <person name="Chin C."/>
            <person name="Gnerre S."/>
            <person name="MacCallum I."/>
            <person name="Graves J.A."/>
            <person name="Ponting C.P."/>
            <person name="Breen M."/>
            <person name="Samollow P.B."/>
            <person name="Lander E.S."/>
            <person name="Lindblad-Toh K."/>
        </authorList>
    </citation>
    <scope>NUCLEOTIDE SEQUENCE [LARGE SCALE GENOMIC DNA]</scope>
</reference>
<gene>
    <name evidence="13" type="primary">UTS2</name>
</gene>
<keyword evidence="4" id="KW-0165">Cleavage on pair of basic residues</keyword>
<keyword evidence="3" id="KW-0964">Secreted</keyword>
<dbReference type="PANTHER" id="PTHR14447:SF0">
    <property type="entry name" value="UROTENSIN-2"/>
    <property type="match status" value="1"/>
</dbReference>
<evidence type="ECO:0000256" key="4">
    <source>
        <dbReference type="ARBA" id="ARBA00022685"/>
    </source>
</evidence>
<dbReference type="Ensembl" id="ENSMODT00000087077.1">
    <property type="protein sequence ID" value="ENSMODP00000052582.1"/>
    <property type="gene ID" value="ENSMODG00000047454.1"/>
</dbReference>
<reference evidence="13" key="3">
    <citation type="submission" date="2025-09" db="UniProtKB">
        <authorList>
            <consortium name="Ensembl"/>
        </authorList>
    </citation>
    <scope>IDENTIFICATION</scope>
</reference>
<dbReference type="GO" id="GO:0005179">
    <property type="term" value="F:hormone activity"/>
    <property type="evidence" value="ECO:0007669"/>
    <property type="project" value="UniProtKB-KW"/>
</dbReference>
<accession>A0A5F8GYI3</accession>
<dbReference type="Bgee" id="ENSMODG00000047454">
    <property type="expression patterns" value="Expressed in spinal cord and 1 other cell type or tissue"/>
</dbReference>
<dbReference type="CTD" id="10911"/>
<dbReference type="GO" id="GO:0005615">
    <property type="term" value="C:extracellular space"/>
    <property type="evidence" value="ECO:0000318"/>
    <property type="project" value="GO_Central"/>
</dbReference>
<keyword evidence="7" id="KW-1015">Disulfide bond</keyword>